<evidence type="ECO:0000313" key="3">
    <source>
        <dbReference type="Proteomes" id="UP000692954"/>
    </source>
</evidence>
<organism evidence="2 3">
    <name type="scientific">Paramecium sonneborni</name>
    <dbReference type="NCBI Taxonomy" id="65129"/>
    <lineage>
        <taxon>Eukaryota</taxon>
        <taxon>Sar</taxon>
        <taxon>Alveolata</taxon>
        <taxon>Ciliophora</taxon>
        <taxon>Intramacronucleata</taxon>
        <taxon>Oligohymenophorea</taxon>
        <taxon>Peniculida</taxon>
        <taxon>Parameciidae</taxon>
        <taxon>Paramecium</taxon>
    </lineage>
</organism>
<evidence type="ECO:0008006" key="4">
    <source>
        <dbReference type="Google" id="ProtNLM"/>
    </source>
</evidence>
<reference evidence="2" key="1">
    <citation type="submission" date="2021-01" db="EMBL/GenBank/DDBJ databases">
        <authorList>
            <consortium name="Genoscope - CEA"/>
            <person name="William W."/>
        </authorList>
    </citation>
    <scope>NUCLEOTIDE SEQUENCE</scope>
</reference>
<comment type="caution">
    <text evidence="2">The sequence shown here is derived from an EMBL/GenBank/DDBJ whole genome shotgun (WGS) entry which is preliminary data.</text>
</comment>
<evidence type="ECO:0000256" key="1">
    <source>
        <dbReference type="SAM" id="MobiDB-lite"/>
    </source>
</evidence>
<accession>A0A8S1QYT8</accession>
<feature type="compositionally biased region" description="Polar residues" evidence="1">
    <location>
        <begin position="165"/>
        <end position="184"/>
    </location>
</feature>
<dbReference type="Proteomes" id="UP000692954">
    <property type="component" value="Unassembled WGS sequence"/>
</dbReference>
<protein>
    <recommendedName>
        <fullName evidence="4">RING-type domain-containing protein</fullName>
    </recommendedName>
</protein>
<proteinExistence type="predicted"/>
<name>A0A8S1QYT8_9CILI</name>
<gene>
    <name evidence="2" type="ORF">PSON_ATCC_30995.1.T1270057</name>
</gene>
<dbReference type="AlphaFoldDB" id="A0A8S1QYT8"/>
<dbReference type="EMBL" id="CAJJDN010000127">
    <property type="protein sequence ID" value="CAD8120599.1"/>
    <property type="molecule type" value="Genomic_DNA"/>
</dbReference>
<keyword evidence="3" id="KW-1185">Reference proteome</keyword>
<feature type="region of interest" description="Disordered" evidence="1">
    <location>
        <begin position="158"/>
        <end position="184"/>
    </location>
</feature>
<evidence type="ECO:0000313" key="2">
    <source>
        <dbReference type="EMBL" id="CAD8120599.1"/>
    </source>
</evidence>
<sequence>MSTMSKVDKQIDLEKRTNLKDINFDSLRNNKCLNQSQIKVGNFNQKNSNSTINNIGDSLQRQFKAQNELLNSNKLLKGTKLSIQEQSKNINIIGSPSNIINDRRNKSSKLIQNQIQNQHLSQEKLGINNQYSRNDLDPQNSQSLQIYQLHFSNSIKQTDNKTKQEQLNPKKSIISQDNKQTSKNSLQQISGKQILQNKLQANNDQTNQKQCQSMYNQTSNNQKESIIKGSVSMIQNQQQIIAISESPQKIKLNLQATQFSQTSSQILLTEAATKLFNCLYCYNQVESDSIQLSCLHNYHVQCLEEHISVQINQGKALIHCQCNIKIPQKFVLLHFSKNSQIKELFLKNQLQFLIKSFIQKNQDKKINYDSNPQIEFKNK</sequence>